<feature type="transmembrane region" description="Helical" evidence="1">
    <location>
        <begin position="33"/>
        <end position="52"/>
    </location>
</feature>
<dbReference type="EMBL" id="CP045905">
    <property type="protein sequence ID" value="QQP36664.1"/>
    <property type="molecule type" value="Genomic_DNA"/>
</dbReference>
<name>A0A7T8GRX0_CALRO</name>
<evidence type="ECO:0000313" key="2">
    <source>
        <dbReference type="EMBL" id="QQP36664.1"/>
    </source>
</evidence>
<keyword evidence="1" id="KW-0812">Transmembrane</keyword>
<keyword evidence="3" id="KW-1185">Reference proteome</keyword>
<sequence length="95" mass="10617">APNSRPLSSLKESHPSSSKGVLSFVFEKGVPSLVFNFPSLVLVRGVIFLVFMKGPSYHHLFHIEDLFLLVEFANELISPVFLLKKPHDLLMTLAP</sequence>
<keyword evidence="1" id="KW-1133">Transmembrane helix</keyword>
<proteinExistence type="predicted"/>
<gene>
    <name evidence="2" type="ORF">FKW44_021832</name>
</gene>
<organism evidence="2 3">
    <name type="scientific">Caligus rogercresseyi</name>
    <name type="common">Sea louse</name>
    <dbReference type="NCBI Taxonomy" id="217165"/>
    <lineage>
        <taxon>Eukaryota</taxon>
        <taxon>Metazoa</taxon>
        <taxon>Ecdysozoa</taxon>
        <taxon>Arthropoda</taxon>
        <taxon>Crustacea</taxon>
        <taxon>Multicrustacea</taxon>
        <taxon>Hexanauplia</taxon>
        <taxon>Copepoda</taxon>
        <taxon>Siphonostomatoida</taxon>
        <taxon>Caligidae</taxon>
        <taxon>Caligus</taxon>
    </lineage>
</organism>
<reference evidence="3" key="1">
    <citation type="submission" date="2021-01" db="EMBL/GenBank/DDBJ databases">
        <title>Caligus Genome Assembly.</title>
        <authorList>
            <person name="Gallardo-Escarate C."/>
        </authorList>
    </citation>
    <scope>NUCLEOTIDE SEQUENCE [LARGE SCALE GENOMIC DNA]</scope>
</reference>
<evidence type="ECO:0000256" key="1">
    <source>
        <dbReference type="SAM" id="Phobius"/>
    </source>
</evidence>
<accession>A0A7T8GRX0</accession>
<feature type="non-terminal residue" evidence="2">
    <location>
        <position position="1"/>
    </location>
</feature>
<feature type="non-terminal residue" evidence="2">
    <location>
        <position position="95"/>
    </location>
</feature>
<keyword evidence="1" id="KW-0472">Membrane</keyword>
<evidence type="ECO:0000313" key="3">
    <source>
        <dbReference type="Proteomes" id="UP000595437"/>
    </source>
</evidence>
<dbReference type="AlphaFoldDB" id="A0A7T8GRX0"/>
<dbReference type="Proteomes" id="UP000595437">
    <property type="component" value="Chromosome 16"/>
</dbReference>
<protein>
    <submittedName>
        <fullName evidence="2">Uncharacterized protein</fullName>
    </submittedName>
</protein>